<dbReference type="EMBL" id="MT161383">
    <property type="protein sequence ID" value="QJB21977.1"/>
    <property type="molecule type" value="Genomic_DNA"/>
</dbReference>
<reference evidence="1" key="1">
    <citation type="submission" date="2020-03" db="EMBL/GenBank/DDBJ databases">
        <title>Development of an integrated pest management strategy to control Xanthomonas campestris pv. campestris using bacteriophages.</title>
        <authorList>
            <person name="Holtappels D."/>
            <person name="Lavigne R."/>
            <person name="Wagemans J."/>
        </authorList>
    </citation>
    <scope>NUCLEOTIDE SEQUENCE</scope>
</reference>
<sequence length="70" mass="7326">MAAPLKRGDRASILANHVQAAEAYQACRGAHNALVQTVCAQRGVTINGGEPASIPECNAERGVKQSVNVR</sequence>
<evidence type="ECO:0000313" key="1">
    <source>
        <dbReference type="EMBL" id="QJB21977.1"/>
    </source>
</evidence>
<accession>A0A858NXN0</accession>
<keyword evidence="2" id="KW-1185">Reference proteome</keyword>
<evidence type="ECO:0000313" key="2">
    <source>
        <dbReference type="Proteomes" id="UP000671940"/>
    </source>
</evidence>
<gene>
    <name evidence="1" type="ORF">XccvBFoX3_gp77</name>
</gene>
<protein>
    <submittedName>
        <fullName evidence="1">Uncharacterized protein</fullName>
    </submittedName>
</protein>
<name>A0A858NXN0_9CAUD</name>
<proteinExistence type="predicted"/>
<organism evidence="1 2">
    <name type="scientific">Xanthomonas phage FoX3</name>
    <dbReference type="NCBI Taxonomy" id="2723899"/>
    <lineage>
        <taxon>Viruses</taxon>
        <taxon>Duplodnaviria</taxon>
        <taxon>Heunggongvirae</taxon>
        <taxon>Uroviricota</taxon>
        <taxon>Caudoviricetes</taxon>
        <taxon>Foxunavirus</taxon>
        <taxon>Foxunavirus fox3</taxon>
    </lineage>
</organism>
<dbReference type="Proteomes" id="UP000671940">
    <property type="component" value="Segment"/>
</dbReference>